<dbReference type="Gene3D" id="3.30.750.140">
    <property type="match status" value="1"/>
</dbReference>
<evidence type="ECO:0000313" key="4">
    <source>
        <dbReference type="Proteomes" id="UP000199468"/>
    </source>
</evidence>
<evidence type="ECO:0000256" key="1">
    <source>
        <dbReference type="SAM" id="MobiDB-lite"/>
    </source>
</evidence>
<reference evidence="3 4" key="1">
    <citation type="submission" date="2016-10" db="EMBL/GenBank/DDBJ databases">
        <authorList>
            <person name="Varghese N."/>
            <person name="Submissions S."/>
        </authorList>
    </citation>
    <scope>NUCLEOTIDE SEQUENCE [LARGE SCALE GENOMIC DNA]</scope>
    <source>
        <strain evidence="3 4">DSM 26672</strain>
    </source>
</reference>
<keyword evidence="3" id="KW-0969">Cilium</keyword>
<dbReference type="EMBL" id="FNBZ01000002">
    <property type="protein sequence ID" value="SDF78578.1"/>
    <property type="molecule type" value="Genomic_DNA"/>
</dbReference>
<evidence type="ECO:0000259" key="2">
    <source>
        <dbReference type="Pfam" id="PF02120"/>
    </source>
</evidence>
<dbReference type="InterPro" id="IPR038610">
    <property type="entry name" value="FliK-like_C_sf"/>
</dbReference>
<feature type="domain" description="Flagellar hook-length control protein-like C-terminal" evidence="2">
    <location>
        <begin position="371"/>
        <end position="447"/>
    </location>
</feature>
<keyword evidence="3" id="KW-0966">Cell projection</keyword>
<feature type="region of interest" description="Disordered" evidence="1">
    <location>
        <begin position="317"/>
        <end position="355"/>
    </location>
</feature>
<feature type="region of interest" description="Disordered" evidence="1">
    <location>
        <begin position="129"/>
        <end position="158"/>
    </location>
</feature>
<feature type="compositionally biased region" description="Polar residues" evidence="1">
    <location>
        <begin position="1"/>
        <end position="11"/>
    </location>
</feature>
<feature type="compositionally biased region" description="Basic and acidic residues" evidence="1">
    <location>
        <begin position="144"/>
        <end position="158"/>
    </location>
</feature>
<accession>A0ABY0NNI0</accession>
<feature type="compositionally biased region" description="Low complexity" evidence="1">
    <location>
        <begin position="334"/>
        <end position="350"/>
    </location>
</feature>
<organism evidence="3 4">
    <name type="scientific">Bosea robiniae</name>
    <dbReference type="NCBI Taxonomy" id="1036780"/>
    <lineage>
        <taxon>Bacteria</taxon>
        <taxon>Pseudomonadati</taxon>
        <taxon>Pseudomonadota</taxon>
        <taxon>Alphaproteobacteria</taxon>
        <taxon>Hyphomicrobiales</taxon>
        <taxon>Boseaceae</taxon>
        <taxon>Bosea</taxon>
    </lineage>
</organism>
<dbReference type="InterPro" id="IPR021136">
    <property type="entry name" value="Flagellar_hook_control-like_C"/>
</dbReference>
<evidence type="ECO:0000313" key="3">
    <source>
        <dbReference type="EMBL" id="SDF78578.1"/>
    </source>
</evidence>
<dbReference type="RefSeq" id="WP_139163493.1">
    <property type="nucleotide sequence ID" value="NZ_FNBZ01000002.1"/>
</dbReference>
<proteinExistence type="predicted"/>
<protein>
    <submittedName>
        <fullName evidence="3">Flagellar hook-length control protein FliK</fullName>
    </submittedName>
</protein>
<dbReference type="Pfam" id="PF02120">
    <property type="entry name" value="Flg_hook"/>
    <property type="match status" value="1"/>
</dbReference>
<keyword evidence="3" id="KW-0282">Flagellum</keyword>
<keyword evidence="4" id="KW-1185">Reference proteome</keyword>
<gene>
    <name evidence="3" type="ORF">SAMN05421844_1025</name>
</gene>
<comment type="caution">
    <text evidence="3">The sequence shown here is derived from an EMBL/GenBank/DDBJ whole genome shotgun (WGS) entry which is preliminary data.</text>
</comment>
<dbReference type="Proteomes" id="UP000199468">
    <property type="component" value="Unassembled WGS sequence"/>
</dbReference>
<dbReference type="CDD" id="cd17470">
    <property type="entry name" value="T3SS_Flik_C"/>
    <property type="match status" value="1"/>
</dbReference>
<feature type="region of interest" description="Disordered" evidence="1">
    <location>
        <begin position="1"/>
        <end position="30"/>
    </location>
</feature>
<name>A0ABY0NNI0_9HYPH</name>
<feature type="region of interest" description="Disordered" evidence="1">
    <location>
        <begin position="427"/>
        <end position="478"/>
    </location>
</feature>
<sequence length="497" mass="49591">MPIQSVFTHQASAEAPATRSRAGQAEPQETGEVFVLPEAEATVAGTVKAAAAAKVAATAEPAATNETGGADQIVDPAKVSARLDGLQPTAVPAAPAPAGKPAPQAAKADASGIAFLIAMAAAQAGARTEAAGEEPAAEPGEVAGEVREGATKKDGKAAVEDKGEIAAAAAAPVAESPAAATPAVVVIAPALLQQGPSIAIDAAADDAAEAVSSEGATKTGAAKPALAAATAGLPLIAAAAPEQPQAGIAAAAEGKAAAGGVQALGTVGQGAQEFADVLAKADQPAAAKGAQAPAQDKALDALQQQPAAPFDLSTLLQQAPGKSGHDRLLQPFDPSAAPGAAPGTPGQSAANGQPTPIHVVPIEIGLRAMSGSRQFDIRLDPDELGRVDVNLSISDAGEVSARLVVDRVETLHLLQRDARTLERAFEQAGLKPSDGGVDISLRDPSDQSAFRQNRQQDEAPQRPRQPNGSELAEDVPLSIDPAPQRRLIRLGGVDLSI</sequence>